<accession>A0ABV4X2F5</accession>
<evidence type="ECO:0000256" key="1">
    <source>
        <dbReference type="SAM" id="Phobius"/>
    </source>
</evidence>
<dbReference type="NCBIfam" id="TIGR02595">
    <property type="entry name" value="PEP_CTERM"/>
    <property type="match status" value="1"/>
</dbReference>
<dbReference type="Proteomes" id="UP001576774">
    <property type="component" value="Unassembled WGS sequence"/>
</dbReference>
<gene>
    <name evidence="2" type="ORF">ACE1CC_08695</name>
</gene>
<keyword evidence="3" id="KW-1185">Reference proteome</keyword>
<keyword evidence="1" id="KW-1133">Transmembrane helix</keyword>
<sequence length="40" mass="4227">MEQVKSVLEPTSALGLLALGAMGIGSMLNRKQQQKVTVKA</sequence>
<name>A0ABV4X2F5_9CYAN</name>
<evidence type="ECO:0000313" key="2">
    <source>
        <dbReference type="EMBL" id="MFB2876961.1"/>
    </source>
</evidence>
<reference evidence="2 3" key="1">
    <citation type="submission" date="2024-09" db="EMBL/GenBank/DDBJ databases">
        <title>Floridaenema gen nov. (Aerosakkonemataceae, Aerosakkonematales ord. nov., Cyanobacteria) from benthic tropical and subtropical fresh waters, with the description of four new species.</title>
        <authorList>
            <person name="Moretto J.A."/>
            <person name="Berthold D.E."/>
            <person name="Lefler F.W."/>
            <person name="Huang I.-S."/>
            <person name="Laughinghouse H. IV."/>
        </authorList>
    </citation>
    <scope>NUCLEOTIDE SEQUENCE [LARGE SCALE GENOMIC DNA]</scope>
    <source>
        <strain evidence="2 3">BLCC-F46</strain>
    </source>
</reference>
<protein>
    <submittedName>
        <fullName evidence="2">PEP-CTERM sorting domain-containing protein</fullName>
    </submittedName>
</protein>
<comment type="caution">
    <text evidence="2">The sequence shown here is derived from an EMBL/GenBank/DDBJ whole genome shotgun (WGS) entry which is preliminary data.</text>
</comment>
<dbReference type="EMBL" id="JBHFNQ010000065">
    <property type="protein sequence ID" value="MFB2876961.1"/>
    <property type="molecule type" value="Genomic_DNA"/>
</dbReference>
<keyword evidence="1" id="KW-0812">Transmembrane</keyword>
<organism evidence="2 3">
    <name type="scientific">Floridaenema aerugineum BLCC-F46</name>
    <dbReference type="NCBI Taxonomy" id="3153654"/>
    <lineage>
        <taxon>Bacteria</taxon>
        <taxon>Bacillati</taxon>
        <taxon>Cyanobacteriota</taxon>
        <taxon>Cyanophyceae</taxon>
        <taxon>Oscillatoriophycideae</taxon>
        <taxon>Aerosakkonematales</taxon>
        <taxon>Aerosakkonemataceae</taxon>
        <taxon>Floridanema</taxon>
        <taxon>Floridanema aerugineum</taxon>
    </lineage>
</organism>
<evidence type="ECO:0000313" key="3">
    <source>
        <dbReference type="Proteomes" id="UP001576774"/>
    </source>
</evidence>
<dbReference type="RefSeq" id="WP_413270076.1">
    <property type="nucleotide sequence ID" value="NZ_JBHFNQ010000065.1"/>
</dbReference>
<feature type="transmembrane region" description="Helical" evidence="1">
    <location>
        <begin position="12"/>
        <end position="29"/>
    </location>
</feature>
<dbReference type="InterPro" id="IPR013424">
    <property type="entry name" value="Ice-binding_C"/>
</dbReference>
<keyword evidence="1" id="KW-0472">Membrane</keyword>
<proteinExistence type="predicted"/>